<sequence length="167" mass="18573">MMQLLFSFKLFRKFFRWYLLRHVKSHRGELFLGPAPTMLTRNTILGLNPNFNGLIIQGLGNVTFGDNFHSGEHCRIITSNHNFEGEALPYDSTMIHKDVIIGNNVWLGYGVIILGGVSIGDGAIIQAGAVVVKDIPKCGIAGGVPAKVFKYRDIAHYEELVSAKKYH</sequence>
<accession>A0AAW6HJE5</accession>
<dbReference type="InterPro" id="IPR011004">
    <property type="entry name" value="Trimer_LpxA-like_sf"/>
</dbReference>
<dbReference type="EMBL" id="JAQNZF010000033">
    <property type="protein sequence ID" value="MDC2744562.1"/>
    <property type="molecule type" value="Genomic_DNA"/>
</dbReference>
<dbReference type="Pfam" id="PF00132">
    <property type="entry name" value="Hexapep"/>
    <property type="match status" value="1"/>
</dbReference>
<evidence type="ECO:0000313" key="2">
    <source>
        <dbReference type="Proteomes" id="UP001219389"/>
    </source>
</evidence>
<dbReference type="GO" id="GO:0016746">
    <property type="term" value="F:acyltransferase activity"/>
    <property type="evidence" value="ECO:0007669"/>
    <property type="project" value="UniProtKB-KW"/>
</dbReference>
<dbReference type="SUPFAM" id="SSF51161">
    <property type="entry name" value="Trimeric LpxA-like enzymes"/>
    <property type="match status" value="1"/>
</dbReference>
<keyword evidence="1" id="KW-0012">Acyltransferase</keyword>
<organism evidence="1 2">
    <name type="scientific">Bacteroides ovatus</name>
    <dbReference type="NCBI Taxonomy" id="28116"/>
    <lineage>
        <taxon>Bacteria</taxon>
        <taxon>Pseudomonadati</taxon>
        <taxon>Bacteroidota</taxon>
        <taxon>Bacteroidia</taxon>
        <taxon>Bacteroidales</taxon>
        <taxon>Bacteroidaceae</taxon>
        <taxon>Bacteroides</taxon>
    </lineage>
</organism>
<dbReference type="InterPro" id="IPR001451">
    <property type="entry name" value="Hexapep"/>
</dbReference>
<dbReference type="RefSeq" id="WP_061448142.1">
    <property type="nucleotide sequence ID" value="NZ_CAXTIO010000018.1"/>
</dbReference>
<reference evidence="1" key="1">
    <citation type="submission" date="2022-10" db="EMBL/GenBank/DDBJ databases">
        <title>Human gut microbiome strain richness.</title>
        <authorList>
            <person name="Chen-Liaw A."/>
        </authorList>
    </citation>
    <scope>NUCLEOTIDE SEQUENCE</scope>
    <source>
        <strain evidence="1">BSD2780120875st1_E1_BSD2780120875_150330</strain>
    </source>
</reference>
<proteinExistence type="predicted"/>
<gene>
    <name evidence="1" type="ORF">PO382_20310</name>
</gene>
<name>A0AAW6HJE5_BACOV</name>
<dbReference type="Gene3D" id="2.160.10.10">
    <property type="entry name" value="Hexapeptide repeat proteins"/>
    <property type="match status" value="1"/>
</dbReference>
<protein>
    <submittedName>
        <fullName evidence="1">Acyltransferase</fullName>
    </submittedName>
</protein>
<dbReference type="AlphaFoldDB" id="A0AAW6HJE5"/>
<evidence type="ECO:0000313" key="1">
    <source>
        <dbReference type="EMBL" id="MDC2744562.1"/>
    </source>
</evidence>
<dbReference type="CDD" id="cd04647">
    <property type="entry name" value="LbH_MAT_like"/>
    <property type="match status" value="1"/>
</dbReference>
<comment type="caution">
    <text evidence="1">The sequence shown here is derived from an EMBL/GenBank/DDBJ whole genome shotgun (WGS) entry which is preliminary data.</text>
</comment>
<dbReference type="Proteomes" id="UP001219389">
    <property type="component" value="Unassembled WGS sequence"/>
</dbReference>
<dbReference type="InterPro" id="IPR051159">
    <property type="entry name" value="Hexapeptide_acetyltransf"/>
</dbReference>
<dbReference type="PANTHER" id="PTHR23416">
    <property type="entry name" value="SIALIC ACID SYNTHASE-RELATED"/>
    <property type="match status" value="1"/>
</dbReference>
<keyword evidence="1" id="KW-0808">Transferase</keyword>